<feature type="region of interest" description="Disordered" evidence="1">
    <location>
        <begin position="359"/>
        <end position="378"/>
    </location>
</feature>
<keyword evidence="3" id="KW-1185">Reference proteome</keyword>
<feature type="compositionally biased region" description="Acidic residues" evidence="1">
    <location>
        <begin position="383"/>
        <end position="414"/>
    </location>
</feature>
<accession>A0ABP0SAW1</accession>
<feature type="non-terminal residue" evidence="2">
    <location>
        <position position="1"/>
    </location>
</feature>
<dbReference type="EMBL" id="CAXAMN010027243">
    <property type="protein sequence ID" value="CAK9109499.1"/>
    <property type="molecule type" value="Genomic_DNA"/>
</dbReference>
<protein>
    <submittedName>
        <fullName evidence="2">Uncharacterized protein</fullName>
    </submittedName>
</protein>
<feature type="region of interest" description="Disordered" evidence="1">
    <location>
        <begin position="315"/>
        <end position="348"/>
    </location>
</feature>
<feature type="region of interest" description="Disordered" evidence="1">
    <location>
        <begin position="855"/>
        <end position="874"/>
    </location>
</feature>
<organism evidence="2 3">
    <name type="scientific">Durusdinium trenchii</name>
    <dbReference type="NCBI Taxonomy" id="1381693"/>
    <lineage>
        <taxon>Eukaryota</taxon>
        <taxon>Sar</taxon>
        <taxon>Alveolata</taxon>
        <taxon>Dinophyceae</taxon>
        <taxon>Suessiales</taxon>
        <taxon>Symbiodiniaceae</taxon>
        <taxon>Durusdinium</taxon>
    </lineage>
</organism>
<feature type="region of interest" description="Disordered" evidence="1">
    <location>
        <begin position="383"/>
        <end position="415"/>
    </location>
</feature>
<evidence type="ECO:0000313" key="2">
    <source>
        <dbReference type="EMBL" id="CAK9109499.1"/>
    </source>
</evidence>
<evidence type="ECO:0000313" key="3">
    <source>
        <dbReference type="Proteomes" id="UP001642484"/>
    </source>
</evidence>
<sequence length="1312" mass="145461">VEEAMYMKASPRLDFMLNTNSALDPFMVTKVHRLLRLNIIVEGDAVDIIQTVIRTVMTEAMALNLVKKKPGLMIHALNRQKMVGDHISLIDLVAITLEARDPDVATNLEVTAGMQPGVKYRGGAPPQPPVWHYTSGDVRAFERFEKKVNIWALQAKHYMSSSEAGLALYTSLKGDAEAELEYVDIEKVYSRDGVQYVLDQLRGPFQEKPVYIKRQFLFEYEQVSRTANESMRNYTNRYRRIEASLRSVGIDVSLTYDQESRGSRLLDRAKLSPEAQRLVLVGTGQRLDFDSVKSALLMQYPEHKAPPPLFVHGQLQHRPGKGPSYGKGGGKSFGGQSGHGFGQARKGNGKFTKKVFQTTAESNAESAEQDDDPGDDLNAIEEEDQEGETADFDEPPPEELAVDNEQPEGDDPDIDNLTQVLTVTAKKLAAITLGRKWSGQPSKSIAERKKTSCCAVCGQMGHWSGDSECPGAEGTTTKGGKGKSSKGNAKGSKGGNGPSSSGKKVFTVSYGNGVDHDVENLLEDEPASSQFVLTNHVLMNHITQSCFLAATEATGYMIIDTACQRSCCGLEWYHEHARHLGTFHLHPFEMSKEEIFQFGSGSPLKSKTLAMLPSAFEGAICLVLGSYILETSIPFLGSLATMNKLRAVIDLPQQVVFLSKFDMSVPLAVVGRHLATKITQFPPKPERLAVWAKITEVGFLDPEVNLPPSVVQIAQARRDVTLLDRILPDAGLTLHTASRLNIVDTEKEPDEDKETYKLGARTKAAAKTKPKTKAMSSKAAAIEYKQRQMDECQMEVGGRRMEVAWWLIQLLATAAIVQATASNAVPIHDRLLHAVPCPSSGSSIITDALSTAGKTVGGPGSHHNTGNTFTTGTTLAPPQAIRIMEVDKETWTRARPVSLTSSVAGHGLQPDEIQDYDEEMVNRNMEIPVPSGAFTMSDGSFYRLGEGKDWLETSTKRSNINKAVYMLESEIGAINNLAGDMGKDFNIDLMELFAGTSKPTSMARRFGLTALQPFEIEDGRDLASKAIQKTVDFALNKFKPLLLMNFGEELWELRELQKPLLKWVLSKLEQQLKQGRLILLENPLRSRLISDHNLYIVKCDGGYFGAVDNKGNMTIKTYKLITNSQAIAEALGHQLSSEERAQRTPLEGANVTRSQEYPTKMVEALLKALQKEARHWNAHRFEPIPKEVFFAQPTDDETTWRRLLEEVDQVFRRGSARSLTLQPGHDLYDRVSALIPWEIGRIQIASKPVTRRQPRELPHTHRGNILLHNDDTVSIEMEDMVVNQFPKQRFDKPVRAAIFFYGFAAADQPQEQ</sequence>
<proteinExistence type="predicted"/>
<gene>
    <name evidence="2" type="ORF">CCMP2556_LOCUS50967</name>
</gene>
<comment type="caution">
    <text evidence="2">The sequence shown here is derived from an EMBL/GenBank/DDBJ whole genome shotgun (WGS) entry which is preliminary data.</text>
</comment>
<evidence type="ECO:0000256" key="1">
    <source>
        <dbReference type="SAM" id="MobiDB-lite"/>
    </source>
</evidence>
<feature type="compositionally biased region" description="Gly residues" evidence="1">
    <location>
        <begin position="323"/>
        <end position="341"/>
    </location>
</feature>
<name>A0ABP0SAW1_9DINO</name>
<feature type="compositionally biased region" description="Low complexity" evidence="1">
    <location>
        <begin position="864"/>
        <end position="874"/>
    </location>
</feature>
<dbReference type="Proteomes" id="UP001642484">
    <property type="component" value="Unassembled WGS sequence"/>
</dbReference>
<reference evidence="2 3" key="1">
    <citation type="submission" date="2024-02" db="EMBL/GenBank/DDBJ databases">
        <authorList>
            <person name="Chen Y."/>
            <person name="Shah S."/>
            <person name="Dougan E. K."/>
            <person name="Thang M."/>
            <person name="Chan C."/>
        </authorList>
    </citation>
    <scope>NUCLEOTIDE SEQUENCE [LARGE SCALE GENOMIC DNA]</scope>
</reference>
<feature type="compositionally biased region" description="Acidic residues" evidence="1">
    <location>
        <begin position="367"/>
        <end position="378"/>
    </location>
</feature>
<feature type="region of interest" description="Disordered" evidence="1">
    <location>
        <begin position="465"/>
        <end position="503"/>
    </location>
</feature>